<dbReference type="Proteomes" id="UP000028926">
    <property type="component" value="Chromosome"/>
</dbReference>
<dbReference type="Gene3D" id="2.30.290.10">
    <property type="entry name" value="BH3618-like"/>
    <property type="match status" value="1"/>
</dbReference>
<accession>A0A077AXG8</accession>
<gene>
    <name evidence="1" type="ORF">ID47_11920</name>
</gene>
<proteinExistence type="predicted"/>
<dbReference type="GO" id="GO:0044780">
    <property type="term" value="P:bacterial-type flagellum assembly"/>
    <property type="evidence" value="ECO:0007669"/>
    <property type="project" value="InterPro"/>
</dbReference>
<dbReference type="HOGENOM" id="CLU_1764673_0_0_5"/>
<dbReference type="AlphaFoldDB" id="A0A077AXG8"/>
<dbReference type="eggNOG" id="ENOG5031BIM">
    <property type="taxonomic scope" value="Bacteria"/>
</dbReference>
<dbReference type="SUPFAM" id="SSF141457">
    <property type="entry name" value="BH3618-like"/>
    <property type="match status" value="1"/>
</dbReference>
<evidence type="ECO:0008006" key="3">
    <source>
        <dbReference type="Google" id="ProtNLM"/>
    </source>
</evidence>
<dbReference type="KEGG" id="paca:ID47_11920"/>
<dbReference type="RefSeq" id="WP_038466691.1">
    <property type="nucleotide sequence ID" value="NZ_CP008941.1"/>
</dbReference>
<keyword evidence="2" id="KW-1185">Reference proteome</keyword>
<sequence length="147" mass="16304">MNCETLSIPMTNPHLSERRVIMPQGIIGFGDIQHYTLTPLVLGEGTGLFWELQSVEDMDTSFILMSLPRLKIGETTISDLDFAAAIKHLGINPGDVETYLIISIEMDARGEKTVTANIRAPFVFHSASNRGWQVVLSDPKYPMAQVI</sequence>
<organism evidence="1 2">
    <name type="scientific">Candidatus Odyssella acanthamoebae</name>
    <dbReference type="NCBI Taxonomy" id="91604"/>
    <lineage>
        <taxon>Bacteria</taxon>
        <taxon>Pseudomonadati</taxon>
        <taxon>Pseudomonadota</taxon>
        <taxon>Alphaproteobacteria</taxon>
        <taxon>Holosporales</taxon>
        <taxon>Candidatus Paracaedibacteraceae</taxon>
        <taxon>Candidatus Odyssella</taxon>
    </lineage>
</organism>
<protein>
    <recommendedName>
        <fullName evidence="3">Flagellar assembly factor FliW</fullName>
    </recommendedName>
</protein>
<dbReference type="EMBL" id="CP008941">
    <property type="protein sequence ID" value="AIK97291.1"/>
    <property type="molecule type" value="Genomic_DNA"/>
</dbReference>
<evidence type="ECO:0000313" key="2">
    <source>
        <dbReference type="Proteomes" id="UP000028926"/>
    </source>
</evidence>
<dbReference type="OrthoDB" id="8479908at2"/>
<name>A0A077AXG8_9PROT</name>
<reference evidence="1 2" key="1">
    <citation type="submission" date="2014-07" db="EMBL/GenBank/DDBJ databases">
        <title>Comparative genomic insights into amoeba endosymbionts belonging to the families of Holosporaceae and Candidatus Midichloriaceae within Rickettsiales.</title>
        <authorList>
            <person name="Wang Z."/>
            <person name="Wu M."/>
        </authorList>
    </citation>
    <scope>NUCLEOTIDE SEQUENCE [LARGE SCALE GENOMIC DNA]</scope>
    <source>
        <strain evidence="1">PRA3</strain>
    </source>
</reference>
<dbReference type="InterPro" id="IPR003775">
    <property type="entry name" value="Flagellar_assembly_factor_FliW"/>
</dbReference>
<dbReference type="InterPro" id="IPR024046">
    <property type="entry name" value="Flagellar_assmbl_FliW_dom_sf"/>
</dbReference>
<evidence type="ECO:0000313" key="1">
    <source>
        <dbReference type="EMBL" id="AIK97291.1"/>
    </source>
</evidence>
<dbReference type="Pfam" id="PF02623">
    <property type="entry name" value="FliW"/>
    <property type="match status" value="1"/>
</dbReference>
<dbReference type="STRING" id="91604.ID47_11920"/>